<accession>A0ABP1PYJ6</accession>
<evidence type="ECO:0000313" key="2">
    <source>
        <dbReference type="EMBL" id="CAL8082640.1"/>
    </source>
</evidence>
<dbReference type="Proteomes" id="UP001642540">
    <property type="component" value="Unassembled WGS sequence"/>
</dbReference>
<protein>
    <submittedName>
        <fullName evidence="2">Uncharacterized protein</fullName>
    </submittedName>
</protein>
<proteinExistence type="predicted"/>
<gene>
    <name evidence="2" type="ORF">ODALV1_LOCUS5270</name>
</gene>
<keyword evidence="3" id="KW-1185">Reference proteome</keyword>
<name>A0ABP1PYJ6_9HEXA</name>
<organism evidence="2 3">
    <name type="scientific">Orchesella dallaii</name>
    <dbReference type="NCBI Taxonomy" id="48710"/>
    <lineage>
        <taxon>Eukaryota</taxon>
        <taxon>Metazoa</taxon>
        <taxon>Ecdysozoa</taxon>
        <taxon>Arthropoda</taxon>
        <taxon>Hexapoda</taxon>
        <taxon>Collembola</taxon>
        <taxon>Entomobryomorpha</taxon>
        <taxon>Entomobryoidea</taxon>
        <taxon>Orchesellidae</taxon>
        <taxon>Orchesellinae</taxon>
        <taxon>Orchesella</taxon>
    </lineage>
</organism>
<evidence type="ECO:0000256" key="1">
    <source>
        <dbReference type="SAM" id="MobiDB-lite"/>
    </source>
</evidence>
<feature type="region of interest" description="Disordered" evidence="1">
    <location>
        <begin position="39"/>
        <end position="93"/>
    </location>
</feature>
<reference evidence="2 3" key="1">
    <citation type="submission" date="2024-08" db="EMBL/GenBank/DDBJ databases">
        <authorList>
            <person name="Cucini C."/>
            <person name="Frati F."/>
        </authorList>
    </citation>
    <scope>NUCLEOTIDE SEQUENCE [LARGE SCALE GENOMIC DNA]</scope>
</reference>
<evidence type="ECO:0000313" key="3">
    <source>
        <dbReference type="Proteomes" id="UP001642540"/>
    </source>
</evidence>
<dbReference type="EMBL" id="CAXLJM020000015">
    <property type="protein sequence ID" value="CAL8082640.1"/>
    <property type="molecule type" value="Genomic_DNA"/>
</dbReference>
<feature type="compositionally biased region" description="Polar residues" evidence="1">
    <location>
        <begin position="44"/>
        <end position="64"/>
    </location>
</feature>
<sequence length="130" mass="14416">MDYTNSKAVAAVGDQEIHGDCDIYNCEIVKKEIVLSDAEEWDSEVNSGSGGDQSLMTDNYMENSNNEETEGPNKDSEDGIESDELGAQMPTNNTEIFGDCDIYAVGVKEEVWVYADEYDDTFPVGDELYK</sequence>
<comment type="caution">
    <text evidence="2">The sequence shown here is derived from an EMBL/GenBank/DDBJ whole genome shotgun (WGS) entry which is preliminary data.</text>
</comment>